<feature type="region of interest" description="Disordered" evidence="1">
    <location>
        <begin position="31"/>
        <end position="59"/>
    </location>
</feature>
<dbReference type="Proteomes" id="UP000233556">
    <property type="component" value="Unassembled WGS sequence"/>
</dbReference>
<organism evidence="2 3">
    <name type="scientific">Limosa lapponica baueri</name>
    <dbReference type="NCBI Taxonomy" id="1758121"/>
    <lineage>
        <taxon>Eukaryota</taxon>
        <taxon>Metazoa</taxon>
        <taxon>Chordata</taxon>
        <taxon>Craniata</taxon>
        <taxon>Vertebrata</taxon>
        <taxon>Euteleostomi</taxon>
        <taxon>Archelosauria</taxon>
        <taxon>Archosauria</taxon>
        <taxon>Dinosauria</taxon>
        <taxon>Saurischia</taxon>
        <taxon>Theropoda</taxon>
        <taxon>Coelurosauria</taxon>
        <taxon>Aves</taxon>
        <taxon>Neognathae</taxon>
        <taxon>Neoaves</taxon>
        <taxon>Charadriiformes</taxon>
        <taxon>Scolopacidae</taxon>
        <taxon>Limosa</taxon>
    </lineage>
</organism>
<evidence type="ECO:0000313" key="2">
    <source>
        <dbReference type="EMBL" id="PKU35237.1"/>
    </source>
</evidence>
<protein>
    <submittedName>
        <fullName evidence="2">Solute carrier family 12 member 4 isoform x2</fullName>
    </submittedName>
</protein>
<dbReference type="AlphaFoldDB" id="A0A2I0TN62"/>
<evidence type="ECO:0000313" key="3">
    <source>
        <dbReference type="Proteomes" id="UP000233556"/>
    </source>
</evidence>
<dbReference type="OrthoDB" id="9395581at2759"/>
<feature type="region of interest" description="Disordered" evidence="1">
    <location>
        <begin position="102"/>
        <end position="139"/>
    </location>
</feature>
<reference evidence="3" key="1">
    <citation type="submission" date="2017-11" db="EMBL/GenBank/DDBJ databases">
        <authorList>
            <person name="Lima N.C."/>
            <person name="Parody-Merino A.M."/>
            <person name="Battley P.F."/>
            <person name="Fidler A.E."/>
            <person name="Prosdocimi F."/>
        </authorList>
    </citation>
    <scope>NUCLEOTIDE SEQUENCE [LARGE SCALE GENOMIC DNA]</scope>
</reference>
<keyword evidence="3" id="KW-1185">Reference proteome</keyword>
<feature type="compositionally biased region" description="Basic and acidic residues" evidence="1">
    <location>
        <begin position="105"/>
        <end position="129"/>
    </location>
</feature>
<proteinExistence type="predicted"/>
<dbReference type="EMBL" id="KZ508417">
    <property type="protein sequence ID" value="PKU35237.1"/>
    <property type="molecule type" value="Genomic_DNA"/>
</dbReference>
<name>A0A2I0TN62_LIMLA</name>
<gene>
    <name evidence="2" type="ORF">llap_14460</name>
</gene>
<sequence>MPHFTVVPVEDKHRAEYDSVEGLSWVDYREPAAPPAASDSYDTVSSDGHGNHKENSPFLNAAEAVKGGDYYDRNLALFEEELDIRPKVSSLLGKLVNYTNLTQGVKEHEEAESTDGSKKKVSKVSKDSLHGQLMDGGDSLCDFWGAGPVSALS</sequence>
<evidence type="ECO:0000256" key="1">
    <source>
        <dbReference type="SAM" id="MobiDB-lite"/>
    </source>
</evidence>
<reference evidence="3" key="2">
    <citation type="submission" date="2017-12" db="EMBL/GenBank/DDBJ databases">
        <title>Genome sequence of the Bar-tailed Godwit (Limosa lapponica baueri).</title>
        <authorList>
            <person name="Lima N.C.B."/>
            <person name="Parody-Merino A.M."/>
            <person name="Battley P.F."/>
            <person name="Fidler A.E."/>
            <person name="Prosdocimi F."/>
        </authorList>
    </citation>
    <scope>NUCLEOTIDE SEQUENCE [LARGE SCALE GENOMIC DNA]</scope>
</reference>
<accession>A0A2I0TN62</accession>